<reference evidence="2" key="1">
    <citation type="journal article" date="2015" name="Nature">
        <title>Complex archaea that bridge the gap between prokaryotes and eukaryotes.</title>
        <authorList>
            <person name="Spang A."/>
            <person name="Saw J.H."/>
            <person name="Jorgensen S.L."/>
            <person name="Zaremba-Niedzwiedzka K."/>
            <person name="Martijn J."/>
            <person name="Lind A.E."/>
            <person name="van Eijk R."/>
            <person name="Schleper C."/>
            <person name="Guy L."/>
            <person name="Ettema T.J."/>
        </authorList>
    </citation>
    <scope>NUCLEOTIDE SEQUENCE</scope>
</reference>
<proteinExistence type="predicted"/>
<dbReference type="AlphaFoldDB" id="A0A0F9N3U0"/>
<gene>
    <name evidence="2" type="ORF">LCGC14_1310190</name>
</gene>
<name>A0A0F9N3U0_9ZZZZ</name>
<sequence>AKDIRFTVKDNAIYAITLGWPGEEFKIKTLRKSYRKILRQSEAKKFYLMDESDIKSIKMLGVDKELEWKLTETGLKLKTPNKKPCEHAYVFKISRLN</sequence>
<dbReference type="Pfam" id="PF16757">
    <property type="entry name" value="Fucosidase_C"/>
    <property type="match status" value="1"/>
</dbReference>
<feature type="non-terminal residue" evidence="2">
    <location>
        <position position="1"/>
    </location>
</feature>
<comment type="caution">
    <text evidence="2">The sequence shown here is derived from an EMBL/GenBank/DDBJ whole genome shotgun (WGS) entry which is preliminary data.</text>
</comment>
<dbReference type="InterPro" id="IPR031919">
    <property type="entry name" value="Fucosidase_C"/>
</dbReference>
<feature type="domain" description="Alpha-L-fucosidase C-terminal" evidence="1">
    <location>
        <begin position="2"/>
        <end position="93"/>
    </location>
</feature>
<evidence type="ECO:0000313" key="2">
    <source>
        <dbReference type="EMBL" id="KKM83360.1"/>
    </source>
</evidence>
<protein>
    <recommendedName>
        <fullName evidence="1">Alpha-L-fucosidase C-terminal domain-containing protein</fullName>
    </recommendedName>
</protein>
<evidence type="ECO:0000259" key="1">
    <source>
        <dbReference type="Pfam" id="PF16757"/>
    </source>
</evidence>
<organism evidence="2">
    <name type="scientific">marine sediment metagenome</name>
    <dbReference type="NCBI Taxonomy" id="412755"/>
    <lineage>
        <taxon>unclassified sequences</taxon>
        <taxon>metagenomes</taxon>
        <taxon>ecological metagenomes</taxon>
    </lineage>
</organism>
<dbReference type="InterPro" id="IPR013780">
    <property type="entry name" value="Glyco_hydro_b"/>
</dbReference>
<dbReference type="EMBL" id="LAZR01007725">
    <property type="protein sequence ID" value="KKM83360.1"/>
    <property type="molecule type" value="Genomic_DNA"/>
</dbReference>
<accession>A0A0F9N3U0</accession>
<dbReference type="Gene3D" id="2.60.40.1180">
    <property type="entry name" value="Golgi alpha-mannosidase II"/>
    <property type="match status" value="1"/>
</dbReference>